<protein>
    <submittedName>
        <fullName evidence="2">Uncharacterized protein</fullName>
    </submittedName>
</protein>
<organism evidence="2 3">
    <name type="scientific">Candidatus Ryanbacteria bacterium RIFCSPLOWO2_02_FULL_47_14</name>
    <dbReference type="NCBI Taxonomy" id="1802129"/>
    <lineage>
        <taxon>Bacteria</taxon>
        <taxon>Candidatus Ryaniibacteriota</taxon>
    </lineage>
</organism>
<evidence type="ECO:0000313" key="3">
    <source>
        <dbReference type="Proteomes" id="UP000177954"/>
    </source>
</evidence>
<dbReference type="AlphaFoldDB" id="A0A1G2H269"/>
<accession>A0A1G2H269</accession>
<keyword evidence="1" id="KW-1133">Transmembrane helix</keyword>
<evidence type="ECO:0000256" key="1">
    <source>
        <dbReference type="SAM" id="Phobius"/>
    </source>
</evidence>
<reference evidence="2 3" key="1">
    <citation type="journal article" date="2016" name="Nat. Commun.">
        <title>Thousands of microbial genomes shed light on interconnected biogeochemical processes in an aquifer system.</title>
        <authorList>
            <person name="Anantharaman K."/>
            <person name="Brown C.T."/>
            <person name="Hug L.A."/>
            <person name="Sharon I."/>
            <person name="Castelle C.J."/>
            <person name="Probst A.J."/>
            <person name="Thomas B.C."/>
            <person name="Singh A."/>
            <person name="Wilkins M.J."/>
            <person name="Karaoz U."/>
            <person name="Brodie E.L."/>
            <person name="Williams K.H."/>
            <person name="Hubbard S.S."/>
            <person name="Banfield J.F."/>
        </authorList>
    </citation>
    <scope>NUCLEOTIDE SEQUENCE [LARGE SCALE GENOMIC DNA]</scope>
</reference>
<feature type="transmembrane region" description="Helical" evidence="1">
    <location>
        <begin position="33"/>
        <end position="51"/>
    </location>
</feature>
<keyword evidence="1" id="KW-0472">Membrane</keyword>
<evidence type="ECO:0000313" key="2">
    <source>
        <dbReference type="EMBL" id="OGZ56586.1"/>
    </source>
</evidence>
<proteinExistence type="predicted"/>
<gene>
    <name evidence="2" type="ORF">A3J04_01920</name>
</gene>
<dbReference type="Proteomes" id="UP000177954">
    <property type="component" value="Unassembled WGS sequence"/>
</dbReference>
<dbReference type="STRING" id="1802129.A3J04_01920"/>
<comment type="caution">
    <text evidence="2">The sequence shown here is derived from an EMBL/GenBank/DDBJ whole genome shotgun (WGS) entry which is preliminary data.</text>
</comment>
<sequence>MAQEYNFEPPERLYGNILARIEREKIRAARIRFALLGTTALASVVALIPAYQYAASEFSQSGFSQYLSIVFSDSGIAVVYWKEFALTLAESAPVFGATVLLSAILALFGSAALTIKNARRAFLSAENI</sequence>
<dbReference type="EMBL" id="MHNZ01000013">
    <property type="protein sequence ID" value="OGZ56586.1"/>
    <property type="molecule type" value="Genomic_DNA"/>
</dbReference>
<feature type="transmembrane region" description="Helical" evidence="1">
    <location>
        <begin position="93"/>
        <end position="115"/>
    </location>
</feature>
<name>A0A1G2H269_9BACT</name>
<keyword evidence="1" id="KW-0812">Transmembrane</keyword>